<keyword evidence="9" id="KW-1185">Reference proteome</keyword>
<evidence type="ECO:0000256" key="4">
    <source>
        <dbReference type="ARBA" id="ARBA00022777"/>
    </source>
</evidence>
<evidence type="ECO:0000259" key="7">
    <source>
        <dbReference type="Pfam" id="PF00294"/>
    </source>
</evidence>
<dbReference type="CDD" id="cd01164">
    <property type="entry name" value="FruK_PfkB_like"/>
    <property type="match status" value="1"/>
</dbReference>
<evidence type="ECO:0000313" key="9">
    <source>
        <dbReference type="Proteomes" id="UP001049518"/>
    </source>
</evidence>
<keyword evidence="2 6" id="KW-0808">Transferase</keyword>
<sequence>MILTVTLNAALDVTYAMARVAWGGSNRVGAAHRRAGGKGVNAARVAAALGEDVLITGLAGGATADAIRADLDGSALRHAFFPIAGTSRHTLTVTSDTSGATVFNEAGPEVTPGEWDGFLEHYRALLPHAQVVVLSGSLPPGVPRDAYALLTRLADRPVILDADGDALSLGVPAGPTVVKPNADELVRATGRPPLSGARALQAAGARAVLVSLGQEGLLGVTPDGAWHAKPPKRISGNPTGAGDAVVAATARALLSSTPWPALLRDAVALSASAVRAPVAGDFDAGEYARLLPEVVIDALDTRQESHAPRRNR</sequence>
<feature type="domain" description="Carbohydrate kinase PfkB" evidence="7">
    <location>
        <begin position="23"/>
        <end position="277"/>
    </location>
</feature>
<dbReference type="PANTHER" id="PTHR46566:SF5">
    <property type="entry name" value="1-PHOSPHOFRUCTOKINASE"/>
    <property type="match status" value="1"/>
</dbReference>
<reference evidence="8" key="1">
    <citation type="submission" date="2020-07" db="EMBL/GenBank/DDBJ databases">
        <authorList>
            <person name="Tarantini F.S."/>
            <person name="Hong K.W."/>
            <person name="Chan K.G."/>
        </authorList>
    </citation>
    <scope>NUCLEOTIDE SEQUENCE</scope>
    <source>
        <strain evidence="8">32-07</strain>
    </source>
</reference>
<evidence type="ECO:0000256" key="6">
    <source>
        <dbReference type="PIRNR" id="PIRNR000535"/>
    </source>
</evidence>
<dbReference type="InterPro" id="IPR017583">
    <property type="entry name" value="Tagatose/fructose_Pkinase"/>
</dbReference>
<dbReference type="SUPFAM" id="SSF53613">
    <property type="entry name" value="Ribokinase-like"/>
    <property type="match status" value="1"/>
</dbReference>
<comment type="similarity">
    <text evidence="1">Belongs to the carbohydrate kinase PfkB family.</text>
</comment>
<dbReference type="PIRSF" id="PIRSF000535">
    <property type="entry name" value="1PFK/6PFK/LacC"/>
    <property type="match status" value="1"/>
</dbReference>
<dbReference type="Pfam" id="PF00294">
    <property type="entry name" value="PfkB"/>
    <property type="match status" value="1"/>
</dbReference>
<dbReference type="PANTHER" id="PTHR46566">
    <property type="entry name" value="1-PHOSPHOFRUCTOKINASE-RELATED"/>
    <property type="match status" value="1"/>
</dbReference>
<dbReference type="NCBIfam" id="TIGR03168">
    <property type="entry name" value="1-PFK"/>
    <property type="match status" value="1"/>
</dbReference>
<evidence type="ECO:0000256" key="1">
    <source>
        <dbReference type="ARBA" id="ARBA00010688"/>
    </source>
</evidence>
<name>A0ABX8R128_9ACTN</name>
<evidence type="ECO:0000256" key="3">
    <source>
        <dbReference type="ARBA" id="ARBA00022741"/>
    </source>
</evidence>
<dbReference type="InterPro" id="IPR011611">
    <property type="entry name" value="PfkB_dom"/>
</dbReference>
<evidence type="ECO:0000313" key="8">
    <source>
        <dbReference type="EMBL" id="QXJ24251.1"/>
    </source>
</evidence>
<dbReference type="Gene3D" id="3.40.1190.20">
    <property type="match status" value="1"/>
</dbReference>
<keyword evidence="4" id="KW-0418">Kinase</keyword>
<dbReference type="Proteomes" id="UP001049518">
    <property type="component" value="Chromosome"/>
</dbReference>
<keyword evidence="3" id="KW-0547">Nucleotide-binding</keyword>
<protein>
    <submittedName>
        <fullName evidence="8">1-phosphofructokinase family hexose kinase</fullName>
    </submittedName>
</protein>
<dbReference type="InterPro" id="IPR029056">
    <property type="entry name" value="Ribokinase-like"/>
</dbReference>
<gene>
    <name evidence="8" type="ORF">AGRA3207_005533</name>
</gene>
<evidence type="ECO:0000256" key="2">
    <source>
        <dbReference type="ARBA" id="ARBA00022679"/>
    </source>
</evidence>
<organism evidence="8 9">
    <name type="scientific">Actinomadura graeca</name>
    <dbReference type="NCBI Taxonomy" id="2750812"/>
    <lineage>
        <taxon>Bacteria</taxon>
        <taxon>Bacillati</taxon>
        <taxon>Actinomycetota</taxon>
        <taxon>Actinomycetes</taxon>
        <taxon>Streptosporangiales</taxon>
        <taxon>Thermomonosporaceae</taxon>
        <taxon>Actinomadura</taxon>
    </lineage>
</organism>
<keyword evidence="5" id="KW-0067">ATP-binding</keyword>
<dbReference type="EMBL" id="CP059572">
    <property type="protein sequence ID" value="QXJ24251.1"/>
    <property type="molecule type" value="Genomic_DNA"/>
</dbReference>
<proteinExistence type="inferred from homology"/>
<evidence type="ECO:0000256" key="5">
    <source>
        <dbReference type="ARBA" id="ARBA00022840"/>
    </source>
</evidence>
<accession>A0ABX8R128</accession>